<accession>A0A542DFY0</accession>
<sequence>MTRRSSFKRLVRARMAKTGESYTAARTRLLAAHDQEPSGRSASGTAPRLATSDESIRRRTGRGWEQWFDLLDEWGAAERSHRDIARWVAGQLGIEPLAWNAQAVAGGYERARGIREVGERADGFAVTAQKTMMVSPDRLFDLFVDESLRRRWLPDGELRERTATKPRSARFDWLDGETRVHVVFDRKGERATTVAVEHARLADADEAERMKTYWRERLATLKGRLERGEIHA</sequence>
<reference evidence="2 3" key="1">
    <citation type="submission" date="2019-06" db="EMBL/GenBank/DDBJ databases">
        <title>Sequencing the genomes of 1000 actinobacteria strains.</title>
        <authorList>
            <person name="Klenk H.-P."/>
        </authorList>
    </citation>
    <scope>NUCLEOTIDE SEQUENCE [LARGE SCALE GENOMIC DNA]</scope>
    <source>
        <strain evidence="2 3">DSM 45679</strain>
    </source>
</reference>
<dbReference type="Gene3D" id="3.30.530.20">
    <property type="match status" value="1"/>
</dbReference>
<organism evidence="2 3">
    <name type="scientific">Amycolatopsis cihanbeyliensis</name>
    <dbReference type="NCBI Taxonomy" id="1128664"/>
    <lineage>
        <taxon>Bacteria</taxon>
        <taxon>Bacillati</taxon>
        <taxon>Actinomycetota</taxon>
        <taxon>Actinomycetes</taxon>
        <taxon>Pseudonocardiales</taxon>
        <taxon>Pseudonocardiaceae</taxon>
        <taxon>Amycolatopsis</taxon>
    </lineage>
</organism>
<feature type="region of interest" description="Disordered" evidence="1">
    <location>
        <begin position="31"/>
        <end position="55"/>
    </location>
</feature>
<dbReference type="SUPFAM" id="SSF55961">
    <property type="entry name" value="Bet v1-like"/>
    <property type="match status" value="1"/>
</dbReference>
<dbReference type="RefSeq" id="WP_141996733.1">
    <property type="nucleotide sequence ID" value="NZ_VFML01000001.1"/>
</dbReference>
<dbReference type="OrthoDB" id="3837807at2"/>
<keyword evidence="3" id="KW-1185">Reference proteome</keyword>
<evidence type="ECO:0000313" key="3">
    <source>
        <dbReference type="Proteomes" id="UP000320876"/>
    </source>
</evidence>
<dbReference type="EMBL" id="VFML01000001">
    <property type="protein sequence ID" value="TQJ01941.1"/>
    <property type="molecule type" value="Genomic_DNA"/>
</dbReference>
<evidence type="ECO:0008006" key="4">
    <source>
        <dbReference type="Google" id="ProtNLM"/>
    </source>
</evidence>
<dbReference type="AlphaFoldDB" id="A0A542DFY0"/>
<comment type="caution">
    <text evidence="2">The sequence shown here is derived from an EMBL/GenBank/DDBJ whole genome shotgun (WGS) entry which is preliminary data.</text>
</comment>
<name>A0A542DFY0_AMYCI</name>
<evidence type="ECO:0000256" key="1">
    <source>
        <dbReference type="SAM" id="MobiDB-lite"/>
    </source>
</evidence>
<protein>
    <recommendedName>
        <fullName evidence="4">Activator of Hsp90 ATPase-like protein</fullName>
    </recommendedName>
</protein>
<gene>
    <name evidence="2" type="ORF">FB471_1657</name>
</gene>
<evidence type="ECO:0000313" key="2">
    <source>
        <dbReference type="EMBL" id="TQJ01941.1"/>
    </source>
</evidence>
<dbReference type="Proteomes" id="UP000320876">
    <property type="component" value="Unassembled WGS sequence"/>
</dbReference>
<dbReference type="InterPro" id="IPR023393">
    <property type="entry name" value="START-like_dom_sf"/>
</dbReference>
<proteinExistence type="predicted"/>